<keyword evidence="2" id="KW-0274">FAD</keyword>
<name>A0A6A6AW13_9PLEO</name>
<dbReference type="PIRSF" id="PIRSF000137">
    <property type="entry name" value="Alcohol_oxidase"/>
    <property type="match status" value="1"/>
</dbReference>
<dbReference type="InterPro" id="IPR007867">
    <property type="entry name" value="GMC_OxRtase_C"/>
</dbReference>
<dbReference type="PANTHER" id="PTHR11552">
    <property type="entry name" value="GLUCOSE-METHANOL-CHOLINE GMC OXIDOREDUCTASE"/>
    <property type="match status" value="1"/>
</dbReference>
<proteinExistence type="inferred from homology"/>
<comment type="similarity">
    <text evidence="1">Belongs to the GMC oxidoreductase family.</text>
</comment>
<evidence type="ECO:0000256" key="1">
    <source>
        <dbReference type="ARBA" id="ARBA00010790"/>
    </source>
</evidence>
<keyword evidence="2" id="KW-0285">Flavoprotein</keyword>
<dbReference type="SUPFAM" id="SSF54373">
    <property type="entry name" value="FAD-linked reductases, C-terminal domain"/>
    <property type="match status" value="1"/>
</dbReference>
<dbReference type="Proteomes" id="UP000799771">
    <property type="component" value="Unassembled WGS sequence"/>
</dbReference>
<dbReference type="RefSeq" id="XP_033529108.1">
    <property type="nucleotide sequence ID" value="XM_033671117.1"/>
</dbReference>
<organism evidence="4 5">
    <name type="scientific">Dothidotthia symphoricarpi CBS 119687</name>
    <dbReference type="NCBI Taxonomy" id="1392245"/>
    <lineage>
        <taxon>Eukaryota</taxon>
        <taxon>Fungi</taxon>
        <taxon>Dikarya</taxon>
        <taxon>Ascomycota</taxon>
        <taxon>Pezizomycotina</taxon>
        <taxon>Dothideomycetes</taxon>
        <taxon>Pleosporomycetidae</taxon>
        <taxon>Pleosporales</taxon>
        <taxon>Dothidotthiaceae</taxon>
        <taxon>Dothidotthia</taxon>
    </lineage>
</organism>
<feature type="domain" description="Glucose-methanol-choline oxidoreductase N-terminal" evidence="3">
    <location>
        <begin position="282"/>
        <end position="296"/>
    </location>
</feature>
<dbReference type="SUPFAM" id="SSF51905">
    <property type="entry name" value="FAD/NAD(P)-binding domain"/>
    <property type="match status" value="1"/>
</dbReference>
<dbReference type="GO" id="GO:0016614">
    <property type="term" value="F:oxidoreductase activity, acting on CH-OH group of donors"/>
    <property type="evidence" value="ECO:0007669"/>
    <property type="project" value="InterPro"/>
</dbReference>
<dbReference type="PANTHER" id="PTHR11552:SF78">
    <property type="entry name" value="GLUCOSE-METHANOL-CHOLINE OXIDOREDUCTASE N-TERMINAL DOMAIN-CONTAINING PROTEIN"/>
    <property type="match status" value="1"/>
</dbReference>
<dbReference type="Pfam" id="PF00732">
    <property type="entry name" value="GMC_oxred_N"/>
    <property type="match status" value="1"/>
</dbReference>
<dbReference type="PROSITE" id="PS51257">
    <property type="entry name" value="PROKAR_LIPOPROTEIN"/>
    <property type="match status" value="1"/>
</dbReference>
<dbReference type="GeneID" id="54411549"/>
<comment type="cofactor">
    <cofactor evidence="2">
        <name>FAD</name>
        <dbReference type="ChEBI" id="CHEBI:57692"/>
    </cofactor>
</comment>
<dbReference type="AlphaFoldDB" id="A0A6A6AW13"/>
<protein>
    <submittedName>
        <fullName evidence="4">GMC oxidoreductase</fullName>
    </submittedName>
</protein>
<dbReference type="GO" id="GO:0050660">
    <property type="term" value="F:flavin adenine dinucleotide binding"/>
    <property type="evidence" value="ECO:0007669"/>
    <property type="project" value="InterPro"/>
</dbReference>
<feature type="binding site" evidence="2">
    <location>
        <begin position="538"/>
        <end position="539"/>
    </location>
    <ligand>
        <name>FAD</name>
        <dbReference type="ChEBI" id="CHEBI:57692"/>
    </ligand>
</feature>
<evidence type="ECO:0000313" key="5">
    <source>
        <dbReference type="Proteomes" id="UP000799771"/>
    </source>
</evidence>
<dbReference type="Gene3D" id="3.30.560.10">
    <property type="entry name" value="Glucose Oxidase, domain 3"/>
    <property type="match status" value="1"/>
</dbReference>
<dbReference type="InterPro" id="IPR036188">
    <property type="entry name" value="FAD/NAD-bd_sf"/>
</dbReference>
<evidence type="ECO:0000313" key="4">
    <source>
        <dbReference type="EMBL" id="KAF2134721.1"/>
    </source>
</evidence>
<dbReference type="InterPro" id="IPR012132">
    <property type="entry name" value="GMC_OxRdtase"/>
</dbReference>
<dbReference type="Pfam" id="PF05199">
    <property type="entry name" value="GMC_oxred_C"/>
    <property type="match status" value="1"/>
</dbReference>
<keyword evidence="5" id="KW-1185">Reference proteome</keyword>
<dbReference type="PROSITE" id="PS00624">
    <property type="entry name" value="GMC_OXRED_2"/>
    <property type="match status" value="1"/>
</dbReference>
<evidence type="ECO:0000256" key="2">
    <source>
        <dbReference type="PIRSR" id="PIRSR000137-2"/>
    </source>
</evidence>
<dbReference type="InterPro" id="IPR000172">
    <property type="entry name" value="GMC_OxRdtase_N"/>
</dbReference>
<dbReference type="OrthoDB" id="269227at2759"/>
<evidence type="ECO:0000259" key="3">
    <source>
        <dbReference type="PROSITE" id="PS00624"/>
    </source>
</evidence>
<dbReference type="EMBL" id="ML977497">
    <property type="protein sequence ID" value="KAF2134721.1"/>
    <property type="molecule type" value="Genomic_DNA"/>
</dbReference>
<dbReference type="Gene3D" id="3.50.50.60">
    <property type="entry name" value="FAD/NAD(P)-binding domain"/>
    <property type="match status" value="1"/>
</dbReference>
<accession>A0A6A6AW13</accession>
<feature type="binding site" evidence="2">
    <location>
        <position position="235"/>
    </location>
    <ligand>
        <name>FAD</name>
        <dbReference type="ChEBI" id="CHEBI:57692"/>
    </ligand>
</feature>
<reference evidence="4" key="1">
    <citation type="journal article" date="2020" name="Stud. Mycol.">
        <title>101 Dothideomycetes genomes: a test case for predicting lifestyles and emergence of pathogens.</title>
        <authorList>
            <person name="Haridas S."/>
            <person name="Albert R."/>
            <person name="Binder M."/>
            <person name="Bloem J."/>
            <person name="Labutti K."/>
            <person name="Salamov A."/>
            <person name="Andreopoulos B."/>
            <person name="Baker S."/>
            <person name="Barry K."/>
            <person name="Bills G."/>
            <person name="Bluhm B."/>
            <person name="Cannon C."/>
            <person name="Castanera R."/>
            <person name="Culley D."/>
            <person name="Daum C."/>
            <person name="Ezra D."/>
            <person name="Gonzalez J."/>
            <person name="Henrissat B."/>
            <person name="Kuo A."/>
            <person name="Liang C."/>
            <person name="Lipzen A."/>
            <person name="Lutzoni F."/>
            <person name="Magnuson J."/>
            <person name="Mondo S."/>
            <person name="Nolan M."/>
            <person name="Ohm R."/>
            <person name="Pangilinan J."/>
            <person name="Park H.-J."/>
            <person name="Ramirez L."/>
            <person name="Alfaro M."/>
            <person name="Sun H."/>
            <person name="Tritt A."/>
            <person name="Yoshinaga Y."/>
            <person name="Zwiers L.-H."/>
            <person name="Turgeon B."/>
            <person name="Goodwin S."/>
            <person name="Spatafora J."/>
            <person name="Crous P."/>
            <person name="Grigoriev I."/>
        </authorList>
    </citation>
    <scope>NUCLEOTIDE SEQUENCE</scope>
    <source>
        <strain evidence="4">CBS 119687</strain>
    </source>
</reference>
<gene>
    <name evidence="4" type="ORF">P153DRAFT_392043</name>
</gene>
<sequence length="617" mass="67692">MGLYNKLAEDISEVDIIIAGGGTAGCIIAGRLAEADPDLSILVIEGGADNKDVASIVHPVFYLQNLVPTSTTAIFYKGNKAKQLADREPIVPCGGTLGGGSSINFMMYTRAQRADFDSWKTPGWAADDMWPFLKKLETYHGPGDKEHHGHDGPIHVSEGGYCAKSAQDEFIRASGEVGIQEIEDLQNLENNDGVSRWQRYVSPDGKRQDTAHTYVHPKLEGDKYPNLHVLVESKVIRVLFDDNKRAVGVEYTPNAQFQAVIGLTQHPVRTVKARKLVVVTCGACGTPPVLERSGLGDKKILERAGVPLVEELPGVGKDYQDHHLVLYPYKTSLAPDQTIDAILSGRKDAAEMIKNNDKMLGWNSIDISSKIRPSEDEVTALGPDFRQAWDRDFKNVPNRPLMLCGIIQCYLGDPASVPVGQYVTAGTYTAYPYSRGHMHITGSSVNDPLDFDVGFFTDANDIDLKKQMWAYKKHREILRRADYFRGELAAGHPKFAANSKAAIIETDVALTDVKNLEYTKEDDEVIEQFLRESVNTTWHSLGTCKMAPREQDGVVDAELNVYGVKGLKIADLSIAPENVAANTNNTALVIGEKAADIILSELGLNKGKSPYPNGQLN</sequence>